<dbReference type="GO" id="GO:0003755">
    <property type="term" value="F:peptidyl-prolyl cis-trans isomerase activity"/>
    <property type="evidence" value="ECO:0007669"/>
    <property type="project" value="UniProtKB-UniRule"/>
</dbReference>
<dbReference type="Pfam" id="PF00254">
    <property type="entry name" value="FKBP_C"/>
    <property type="match status" value="1"/>
</dbReference>
<evidence type="ECO:0000313" key="9">
    <source>
        <dbReference type="EMBL" id="GEN79081.1"/>
    </source>
</evidence>
<dbReference type="InterPro" id="IPR046357">
    <property type="entry name" value="PPIase_dom_sf"/>
</dbReference>
<feature type="chain" id="PRO_5038626289" description="Peptidyl-prolyl cis-trans isomerase" evidence="7">
    <location>
        <begin position="21"/>
        <end position="299"/>
    </location>
</feature>
<proteinExistence type="inferred from homology"/>
<evidence type="ECO:0000256" key="3">
    <source>
        <dbReference type="ARBA" id="ARBA00023110"/>
    </source>
</evidence>
<dbReference type="Gene3D" id="3.10.50.40">
    <property type="match status" value="1"/>
</dbReference>
<evidence type="ECO:0000256" key="1">
    <source>
        <dbReference type="ARBA" id="ARBA00000971"/>
    </source>
</evidence>
<reference evidence="9 10" key="1">
    <citation type="submission" date="2019-07" db="EMBL/GenBank/DDBJ databases">
        <title>Whole genome shotgun sequence of Actinotalea fermentans NBRC 105374.</title>
        <authorList>
            <person name="Hosoyama A."/>
            <person name="Uohara A."/>
            <person name="Ohji S."/>
            <person name="Ichikawa N."/>
        </authorList>
    </citation>
    <scope>NUCLEOTIDE SEQUENCE [LARGE SCALE GENOMIC DNA]</scope>
    <source>
        <strain evidence="9 10">NBRC 105374</strain>
    </source>
</reference>
<keyword evidence="4 5" id="KW-0413">Isomerase</keyword>
<dbReference type="PANTHER" id="PTHR43811:SF19">
    <property type="entry name" value="39 KDA FK506-BINDING NUCLEAR PROTEIN"/>
    <property type="match status" value="1"/>
</dbReference>
<keyword evidence="3 5" id="KW-0697">Rotamase</keyword>
<evidence type="ECO:0000259" key="8">
    <source>
        <dbReference type="PROSITE" id="PS50059"/>
    </source>
</evidence>
<dbReference type="PROSITE" id="PS51257">
    <property type="entry name" value="PROKAR_LIPOPROTEIN"/>
    <property type="match status" value="1"/>
</dbReference>
<comment type="caution">
    <text evidence="9">The sequence shown here is derived from an EMBL/GenBank/DDBJ whole genome shotgun (WGS) entry which is preliminary data.</text>
</comment>
<dbReference type="SUPFAM" id="SSF54534">
    <property type="entry name" value="FKBP-like"/>
    <property type="match status" value="2"/>
</dbReference>
<dbReference type="OrthoDB" id="25996at2"/>
<dbReference type="Proteomes" id="UP000321484">
    <property type="component" value="Unassembled WGS sequence"/>
</dbReference>
<comment type="similarity">
    <text evidence="2 6">Belongs to the FKBP-type PPIase family.</text>
</comment>
<dbReference type="AlphaFoldDB" id="A0A511YV47"/>
<evidence type="ECO:0000256" key="4">
    <source>
        <dbReference type="ARBA" id="ARBA00023235"/>
    </source>
</evidence>
<keyword evidence="10" id="KW-1185">Reference proteome</keyword>
<dbReference type="InterPro" id="IPR001179">
    <property type="entry name" value="PPIase_FKBP_dom"/>
</dbReference>
<evidence type="ECO:0000256" key="2">
    <source>
        <dbReference type="ARBA" id="ARBA00006577"/>
    </source>
</evidence>
<keyword evidence="7" id="KW-0732">Signal</keyword>
<accession>A0A511YV47</accession>
<evidence type="ECO:0000256" key="7">
    <source>
        <dbReference type="SAM" id="SignalP"/>
    </source>
</evidence>
<sequence length="299" mass="31107">MRSRRPLAAVVAVVLLAVLAGCSEEPEVVPGEVTVAGEFGVAPEVTFEQPLVVTEPSVQVIREGTGPKVEEGQPILLDFYAVSGADGSVINETYSGEPRPYLLSAEALGVDIYQALDGQRVGSRILHLVPPDGSSGAPTVAVFDILPTRASGEEQPPRDGLPVVDLDERGKPSVTMPEGAAPPTDLVVQPLIRGTGPQVAAGQVITVQYVGVKWTDGAVFDSTWEEGKLPASFPIGVGSVMQGWDAGLVEQTIGSQVLLVVPPDLAWRGTDNELAEETLVFVVDILAASGDPASVSDGA</sequence>
<feature type="signal peptide" evidence="7">
    <location>
        <begin position="1"/>
        <end position="20"/>
    </location>
</feature>
<dbReference type="PROSITE" id="PS50059">
    <property type="entry name" value="FKBP_PPIASE"/>
    <property type="match status" value="1"/>
</dbReference>
<evidence type="ECO:0000256" key="6">
    <source>
        <dbReference type="RuleBase" id="RU003915"/>
    </source>
</evidence>
<protein>
    <recommendedName>
        <fullName evidence="6">Peptidyl-prolyl cis-trans isomerase</fullName>
        <ecNumber evidence="6">5.2.1.8</ecNumber>
    </recommendedName>
</protein>
<gene>
    <name evidence="9" type="ORF">AFE02nite_08150</name>
</gene>
<dbReference type="EMBL" id="BJYK01000001">
    <property type="protein sequence ID" value="GEN79081.1"/>
    <property type="molecule type" value="Genomic_DNA"/>
</dbReference>
<dbReference type="EC" id="5.2.1.8" evidence="6"/>
<evidence type="ECO:0000313" key="10">
    <source>
        <dbReference type="Proteomes" id="UP000321484"/>
    </source>
</evidence>
<organism evidence="9 10">
    <name type="scientific">Actinotalea fermentans</name>
    <dbReference type="NCBI Taxonomy" id="43671"/>
    <lineage>
        <taxon>Bacteria</taxon>
        <taxon>Bacillati</taxon>
        <taxon>Actinomycetota</taxon>
        <taxon>Actinomycetes</taxon>
        <taxon>Micrococcales</taxon>
        <taxon>Cellulomonadaceae</taxon>
        <taxon>Actinotalea</taxon>
    </lineage>
</organism>
<comment type="catalytic activity">
    <reaction evidence="1 5 6">
        <text>[protein]-peptidylproline (omega=180) = [protein]-peptidylproline (omega=0)</text>
        <dbReference type="Rhea" id="RHEA:16237"/>
        <dbReference type="Rhea" id="RHEA-COMP:10747"/>
        <dbReference type="Rhea" id="RHEA-COMP:10748"/>
        <dbReference type="ChEBI" id="CHEBI:83833"/>
        <dbReference type="ChEBI" id="CHEBI:83834"/>
        <dbReference type="EC" id="5.2.1.8"/>
    </reaction>
</comment>
<name>A0A511YV47_9CELL</name>
<feature type="domain" description="PPIase FKBP-type" evidence="8">
    <location>
        <begin position="202"/>
        <end position="289"/>
    </location>
</feature>
<evidence type="ECO:0000256" key="5">
    <source>
        <dbReference type="PROSITE-ProRule" id="PRU00277"/>
    </source>
</evidence>
<dbReference type="PANTHER" id="PTHR43811">
    <property type="entry name" value="FKBP-TYPE PEPTIDYL-PROLYL CIS-TRANS ISOMERASE FKPA"/>
    <property type="match status" value="1"/>
</dbReference>